<reference evidence="4" key="1">
    <citation type="submission" date="2017-09" db="EMBL/GenBank/DDBJ databases">
        <title>Depth-based differentiation of microbial function through sediment-hosted aquifers and enrichment of novel symbionts in the deep terrestrial subsurface.</title>
        <authorList>
            <person name="Probst A.J."/>
            <person name="Ladd B."/>
            <person name="Jarett J.K."/>
            <person name="Geller-Mcgrath D.E."/>
            <person name="Sieber C.M.K."/>
            <person name="Emerson J.B."/>
            <person name="Anantharaman K."/>
            <person name="Thomas B.C."/>
            <person name="Malmstrom R."/>
            <person name="Stieglmeier M."/>
            <person name="Klingl A."/>
            <person name="Woyke T."/>
            <person name="Ryan C.M."/>
            <person name="Banfield J.F."/>
        </authorList>
    </citation>
    <scope>NUCLEOTIDE SEQUENCE [LARGE SCALE GENOMIC DNA]</scope>
</reference>
<dbReference type="PANTHER" id="PTHR43794:SF11">
    <property type="entry name" value="AMIDOHYDROLASE-RELATED DOMAIN-CONTAINING PROTEIN"/>
    <property type="match status" value="1"/>
</dbReference>
<dbReference type="GO" id="GO:0016810">
    <property type="term" value="F:hydrolase activity, acting on carbon-nitrogen (but not peptide) bonds"/>
    <property type="evidence" value="ECO:0007669"/>
    <property type="project" value="InterPro"/>
</dbReference>
<proteinExistence type="predicted"/>
<dbReference type="PANTHER" id="PTHR43794">
    <property type="entry name" value="AMINOHYDROLASE SSNA-RELATED"/>
    <property type="match status" value="1"/>
</dbReference>
<comment type="caution">
    <text evidence="3">The sequence shown here is derived from an EMBL/GenBank/DDBJ whole genome shotgun (WGS) entry which is preliminary data.</text>
</comment>
<accession>A0A2M7QJF9</accession>
<dbReference type="AlphaFoldDB" id="A0A2M7QJF9"/>
<dbReference type="InterPro" id="IPR011059">
    <property type="entry name" value="Metal-dep_hydrolase_composite"/>
</dbReference>
<name>A0A2M7QJF9_9BACT</name>
<dbReference type="InterPro" id="IPR032466">
    <property type="entry name" value="Metal_Hydrolase"/>
</dbReference>
<dbReference type="SUPFAM" id="SSF51338">
    <property type="entry name" value="Composite domain of metallo-dependent hydrolases"/>
    <property type="match status" value="1"/>
</dbReference>
<evidence type="ECO:0000256" key="1">
    <source>
        <dbReference type="ARBA" id="ARBA00022801"/>
    </source>
</evidence>
<gene>
    <name evidence="3" type="ORF">COY87_00920</name>
</gene>
<protein>
    <submittedName>
        <fullName evidence="3">8-oxoguanine deaminase</fullName>
    </submittedName>
</protein>
<dbReference type="Gene3D" id="3.20.20.140">
    <property type="entry name" value="Metal-dependent hydrolases"/>
    <property type="match status" value="1"/>
</dbReference>
<dbReference type="Pfam" id="PF01979">
    <property type="entry name" value="Amidohydro_1"/>
    <property type="match status" value="1"/>
</dbReference>
<keyword evidence="1" id="KW-0378">Hydrolase</keyword>
<feature type="domain" description="Amidohydrolase-related" evidence="2">
    <location>
        <begin position="40"/>
        <end position="411"/>
    </location>
</feature>
<sequence>MDRNEKILKGYSILVKGKQIALITKKKVKADEKIDARGKIVIPGFINCHHHLFQVGLRGNPALQNQPIDRWIKIVSNYATVIDEEIVYLSALVNMAELLLYGCTTTTDMHYIFPKGNSFIEATIKAAQDIGIRFHPYRGSMSLSKKDGAEFPDKAVEKPDDIATRTEAVITKYHNPDKFSMLRIGIAPCTIFTSRREDYKNALILAKKYDLLLQTHLGESSFENKYTKNKFGKRPLSFLMDLGWEGKNVSFVHGINMNIREIKELAQTNTHVVHCPISNARKPIGEEGVAPVYSMLTKGVNVAIGVDGSAGNDSSNVLEELRWARTLQGIRKDSTYLKPSPVMAMGTINGARLLGRETEIGSIEEGKAADLAIFDITDTLERVGSIYDPQTMLLACQATRADTVIVNGKKVVEKSQLINLDAKKIICKLNKRLKKLSY</sequence>
<evidence type="ECO:0000313" key="4">
    <source>
        <dbReference type="Proteomes" id="UP000229401"/>
    </source>
</evidence>
<evidence type="ECO:0000259" key="2">
    <source>
        <dbReference type="Pfam" id="PF01979"/>
    </source>
</evidence>
<dbReference type="Gene3D" id="2.30.40.10">
    <property type="entry name" value="Urease, subunit C, domain 1"/>
    <property type="match status" value="1"/>
</dbReference>
<dbReference type="EMBL" id="PFLI01000030">
    <property type="protein sequence ID" value="PIY72452.1"/>
    <property type="molecule type" value="Genomic_DNA"/>
</dbReference>
<evidence type="ECO:0000313" key="3">
    <source>
        <dbReference type="EMBL" id="PIY72452.1"/>
    </source>
</evidence>
<organism evidence="3 4">
    <name type="scientific">Candidatus Roizmanbacteria bacterium CG_4_10_14_0_8_um_filter_33_9</name>
    <dbReference type="NCBI Taxonomy" id="1974826"/>
    <lineage>
        <taxon>Bacteria</taxon>
        <taxon>Candidatus Roizmaniibacteriota</taxon>
    </lineage>
</organism>
<dbReference type="InterPro" id="IPR006680">
    <property type="entry name" value="Amidohydro-rel"/>
</dbReference>
<dbReference type="CDD" id="cd01298">
    <property type="entry name" value="ATZ_TRZ_like"/>
    <property type="match status" value="1"/>
</dbReference>
<dbReference type="Proteomes" id="UP000229401">
    <property type="component" value="Unassembled WGS sequence"/>
</dbReference>
<dbReference type="InterPro" id="IPR050287">
    <property type="entry name" value="MTA/SAH_deaminase"/>
</dbReference>
<dbReference type="SUPFAM" id="SSF51556">
    <property type="entry name" value="Metallo-dependent hydrolases"/>
    <property type="match status" value="1"/>
</dbReference>